<name>A0AAW2IUG9_9LAMI</name>
<organism evidence="2">
    <name type="scientific">Sesamum angustifolium</name>
    <dbReference type="NCBI Taxonomy" id="2727405"/>
    <lineage>
        <taxon>Eukaryota</taxon>
        <taxon>Viridiplantae</taxon>
        <taxon>Streptophyta</taxon>
        <taxon>Embryophyta</taxon>
        <taxon>Tracheophyta</taxon>
        <taxon>Spermatophyta</taxon>
        <taxon>Magnoliopsida</taxon>
        <taxon>eudicotyledons</taxon>
        <taxon>Gunneridae</taxon>
        <taxon>Pentapetalae</taxon>
        <taxon>asterids</taxon>
        <taxon>lamiids</taxon>
        <taxon>Lamiales</taxon>
        <taxon>Pedaliaceae</taxon>
        <taxon>Sesamum</taxon>
    </lineage>
</organism>
<dbReference type="EMBL" id="JACGWK010001601">
    <property type="protein sequence ID" value="KAL0285325.1"/>
    <property type="molecule type" value="Genomic_DNA"/>
</dbReference>
<proteinExistence type="predicted"/>
<evidence type="ECO:0000313" key="2">
    <source>
        <dbReference type="EMBL" id="KAL0285325.1"/>
    </source>
</evidence>
<gene>
    <name evidence="2" type="ORF">Sangu_2784300</name>
</gene>
<reference evidence="2" key="2">
    <citation type="journal article" date="2024" name="Plant">
        <title>Genomic evolution and insights into agronomic trait innovations of Sesamum species.</title>
        <authorList>
            <person name="Miao H."/>
            <person name="Wang L."/>
            <person name="Qu L."/>
            <person name="Liu H."/>
            <person name="Sun Y."/>
            <person name="Le M."/>
            <person name="Wang Q."/>
            <person name="Wei S."/>
            <person name="Zheng Y."/>
            <person name="Lin W."/>
            <person name="Duan Y."/>
            <person name="Cao H."/>
            <person name="Xiong S."/>
            <person name="Wang X."/>
            <person name="Wei L."/>
            <person name="Li C."/>
            <person name="Ma Q."/>
            <person name="Ju M."/>
            <person name="Zhao R."/>
            <person name="Li G."/>
            <person name="Mu C."/>
            <person name="Tian Q."/>
            <person name="Mei H."/>
            <person name="Zhang T."/>
            <person name="Gao T."/>
            <person name="Zhang H."/>
        </authorList>
    </citation>
    <scope>NUCLEOTIDE SEQUENCE</scope>
    <source>
        <strain evidence="2">G01</strain>
    </source>
</reference>
<reference evidence="2" key="1">
    <citation type="submission" date="2020-06" db="EMBL/GenBank/DDBJ databases">
        <authorList>
            <person name="Li T."/>
            <person name="Hu X."/>
            <person name="Zhang T."/>
            <person name="Song X."/>
            <person name="Zhang H."/>
            <person name="Dai N."/>
            <person name="Sheng W."/>
            <person name="Hou X."/>
            <person name="Wei L."/>
        </authorList>
    </citation>
    <scope>NUCLEOTIDE SEQUENCE</scope>
    <source>
        <strain evidence="2">G01</strain>
        <tissue evidence="2">Leaf</tissue>
    </source>
</reference>
<comment type="caution">
    <text evidence="2">The sequence shown here is derived from an EMBL/GenBank/DDBJ whole genome shotgun (WGS) entry which is preliminary data.</text>
</comment>
<feature type="region of interest" description="Disordered" evidence="1">
    <location>
        <begin position="1"/>
        <end position="49"/>
    </location>
</feature>
<feature type="compositionally biased region" description="Basic and acidic residues" evidence="1">
    <location>
        <begin position="1"/>
        <end position="11"/>
    </location>
</feature>
<protein>
    <submittedName>
        <fullName evidence="2">Uncharacterized protein</fullName>
    </submittedName>
</protein>
<dbReference type="AlphaFoldDB" id="A0AAW2IUG9"/>
<sequence>MVSAAELRRSGAGEADGGGAGLTEEQLPGPRREKRRAEHGAGDAVRQQTAPTWLLCKTGVFG</sequence>
<accession>A0AAW2IUG9</accession>
<evidence type="ECO:0000256" key="1">
    <source>
        <dbReference type="SAM" id="MobiDB-lite"/>
    </source>
</evidence>